<keyword evidence="2 5" id="KW-0812">Transmembrane</keyword>
<dbReference type="RefSeq" id="WP_344927457.1">
    <property type="nucleotide sequence ID" value="NZ_BAAAYK010000038.1"/>
</dbReference>
<dbReference type="InterPro" id="IPR017871">
    <property type="entry name" value="ABC_transporter-like_CS"/>
</dbReference>
<dbReference type="PROSITE" id="PS50929">
    <property type="entry name" value="ABC_TM1F"/>
    <property type="match status" value="1"/>
</dbReference>
<proteinExistence type="predicted"/>
<feature type="transmembrane region" description="Helical" evidence="5">
    <location>
        <begin position="176"/>
        <end position="196"/>
    </location>
</feature>
<evidence type="ECO:0000313" key="8">
    <source>
        <dbReference type="Proteomes" id="UP001500483"/>
    </source>
</evidence>
<evidence type="ECO:0000256" key="5">
    <source>
        <dbReference type="SAM" id="Phobius"/>
    </source>
</evidence>
<accession>A0ABP6RPQ8</accession>
<dbReference type="PROSITE" id="PS00211">
    <property type="entry name" value="ABC_TRANSPORTER_1"/>
    <property type="match status" value="1"/>
</dbReference>
<dbReference type="InterPro" id="IPR039421">
    <property type="entry name" value="Type_1_exporter"/>
</dbReference>
<comment type="subcellular location">
    <subcellularLocation>
        <location evidence="1">Cell membrane</location>
        <topology evidence="1">Multi-pass membrane protein</topology>
    </subcellularLocation>
</comment>
<dbReference type="Proteomes" id="UP001500483">
    <property type="component" value="Unassembled WGS sequence"/>
</dbReference>
<dbReference type="PANTHER" id="PTHR43394:SF1">
    <property type="entry name" value="ATP-BINDING CASSETTE SUB-FAMILY B MEMBER 10, MITOCHONDRIAL"/>
    <property type="match status" value="1"/>
</dbReference>
<name>A0ABP6RPQ8_9PSEU</name>
<organism evidence="7 8">
    <name type="scientific">Saccharopolyspora gregorii</name>
    <dbReference type="NCBI Taxonomy" id="33914"/>
    <lineage>
        <taxon>Bacteria</taxon>
        <taxon>Bacillati</taxon>
        <taxon>Actinomycetota</taxon>
        <taxon>Actinomycetes</taxon>
        <taxon>Pseudonocardiales</taxon>
        <taxon>Pseudonocardiaceae</taxon>
        <taxon>Saccharopolyspora</taxon>
    </lineage>
</organism>
<gene>
    <name evidence="7" type="ORF">GCM10020366_32050</name>
</gene>
<sequence>MRSDRFVRPGHPDVLPEADSRSAWRLLWWLVRLRPWPLVAAAALGVCWMVPLALVPLVIGRAIDAGIAHGADGAVYGWACAVFGLGAVQALAGAGLIQAATAAEMHAVSVGHRVLLRHSVRLGGSLREQARTGDVVAITAGDVDNIGDAFEVVGRAIGSLVAFAVVSVVLVLTSPLLGAVALVGVPLAVAGIGPLLRPLQERNEQQREHLGDATARAGDIVAGLRVLRGIGGERRFARRFAVVSQRVRAAGGAAGRTEAWLEAAGVLLPGLVTVVVTWLGARLVLGGVISPGELIAFYGAAAFLTLPVSTATETADSVSMALVAARRMRRVLRLEPAPPPPADPVPLPKAALRIVDSPTGLVVEPGALTVVDAPSAVSGPTAARITRRSAGTGEVTVGGLPIERLDLAQLRRRVVLCTHTDTLFSGALDDELTSVRRTAGRAELTTALHVAAAADVLDSLGGPSAAVAEGGRSLSHGQRQRLVLARAVLADPEVLVLEDPTSAVDAHTEALIVRRLAEHRRGRSTVVFSQSPLWTKAADRTCRLDAEPATATGGDPL</sequence>
<dbReference type="PANTHER" id="PTHR43394">
    <property type="entry name" value="ATP-DEPENDENT PERMEASE MDL1, MITOCHONDRIAL"/>
    <property type="match status" value="1"/>
</dbReference>
<evidence type="ECO:0000256" key="4">
    <source>
        <dbReference type="ARBA" id="ARBA00023136"/>
    </source>
</evidence>
<dbReference type="InterPro" id="IPR036640">
    <property type="entry name" value="ABC1_TM_sf"/>
</dbReference>
<dbReference type="CDD" id="cd07346">
    <property type="entry name" value="ABC_6TM_exporters"/>
    <property type="match status" value="1"/>
</dbReference>
<feature type="domain" description="ABC transmembrane type-1" evidence="6">
    <location>
        <begin position="39"/>
        <end position="320"/>
    </location>
</feature>
<keyword evidence="7" id="KW-0547">Nucleotide-binding</keyword>
<keyword evidence="7" id="KW-0067">ATP-binding</keyword>
<feature type="transmembrane region" description="Helical" evidence="5">
    <location>
        <begin position="266"/>
        <end position="289"/>
    </location>
</feature>
<reference evidence="8" key="1">
    <citation type="journal article" date="2019" name="Int. J. Syst. Evol. Microbiol.">
        <title>The Global Catalogue of Microorganisms (GCM) 10K type strain sequencing project: providing services to taxonomists for standard genome sequencing and annotation.</title>
        <authorList>
            <consortium name="The Broad Institute Genomics Platform"/>
            <consortium name="The Broad Institute Genome Sequencing Center for Infectious Disease"/>
            <person name="Wu L."/>
            <person name="Ma J."/>
        </authorList>
    </citation>
    <scope>NUCLEOTIDE SEQUENCE [LARGE SCALE GENOMIC DNA]</scope>
    <source>
        <strain evidence="8">JCM 9687</strain>
    </source>
</reference>
<dbReference type="SUPFAM" id="SSF52540">
    <property type="entry name" value="P-loop containing nucleoside triphosphate hydrolases"/>
    <property type="match status" value="1"/>
</dbReference>
<feature type="transmembrane region" description="Helical" evidence="5">
    <location>
        <begin position="38"/>
        <end position="63"/>
    </location>
</feature>
<dbReference type="GO" id="GO:0005524">
    <property type="term" value="F:ATP binding"/>
    <property type="evidence" value="ECO:0007669"/>
    <property type="project" value="UniProtKB-KW"/>
</dbReference>
<dbReference type="EMBL" id="BAAAYK010000038">
    <property type="protein sequence ID" value="GAA3358759.1"/>
    <property type="molecule type" value="Genomic_DNA"/>
</dbReference>
<evidence type="ECO:0000256" key="2">
    <source>
        <dbReference type="ARBA" id="ARBA00022692"/>
    </source>
</evidence>
<dbReference type="InterPro" id="IPR011527">
    <property type="entry name" value="ABC1_TM_dom"/>
</dbReference>
<dbReference type="Gene3D" id="1.20.1560.10">
    <property type="entry name" value="ABC transporter type 1, transmembrane domain"/>
    <property type="match status" value="1"/>
</dbReference>
<keyword evidence="3 5" id="KW-1133">Transmembrane helix</keyword>
<feature type="transmembrane region" description="Helical" evidence="5">
    <location>
        <begin position="75"/>
        <end position="97"/>
    </location>
</feature>
<comment type="caution">
    <text evidence="7">The sequence shown here is derived from an EMBL/GenBank/DDBJ whole genome shotgun (WGS) entry which is preliminary data.</text>
</comment>
<dbReference type="Gene3D" id="3.40.50.300">
    <property type="entry name" value="P-loop containing nucleotide triphosphate hydrolases"/>
    <property type="match status" value="1"/>
</dbReference>
<evidence type="ECO:0000313" key="7">
    <source>
        <dbReference type="EMBL" id="GAA3358759.1"/>
    </source>
</evidence>
<dbReference type="Pfam" id="PF00664">
    <property type="entry name" value="ABC_membrane"/>
    <property type="match status" value="1"/>
</dbReference>
<dbReference type="InterPro" id="IPR003439">
    <property type="entry name" value="ABC_transporter-like_ATP-bd"/>
</dbReference>
<evidence type="ECO:0000259" key="6">
    <source>
        <dbReference type="PROSITE" id="PS50929"/>
    </source>
</evidence>
<dbReference type="InterPro" id="IPR027417">
    <property type="entry name" value="P-loop_NTPase"/>
</dbReference>
<keyword evidence="8" id="KW-1185">Reference proteome</keyword>
<keyword evidence="4 5" id="KW-0472">Membrane</keyword>
<evidence type="ECO:0000256" key="3">
    <source>
        <dbReference type="ARBA" id="ARBA00022989"/>
    </source>
</evidence>
<evidence type="ECO:0000256" key="1">
    <source>
        <dbReference type="ARBA" id="ARBA00004651"/>
    </source>
</evidence>
<dbReference type="SUPFAM" id="SSF90123">
    <property type="entry name" value="ABC transporter transmembrane region"/>
    <property type="match status" value="1"/>
</dbReference>
<feature type="transmembrane region" description="Helical" evidence="5">
    <location>
        <begin position="152"/>
        <end position="170"/>
    </location>
</feature>
<protein>
    <submittedName>
        <fullName evidence="7">ABC transporter ATP-binding protein</fullName>
    </submittedName>
</protein>
<dbReference type="Pfam" id="PF00005">
    <property type="entry name" value="ABC_tran"/>
    <property type="match status" value="1"/>
</dbReference>